<feature type="transmembrane region" description="Helical" evidence="11">
    <location>
        <begin position="20"/>
        <end position="45"/>
    </location>
</feature>
<dbReference type="OrthoDB" id="9801651at2"/>
<dbReference type="RefSeq" id="WP_012523259.1">
    <property type="nucleotide sequence ID" value="NC_011144.1"/>
</dbReference>
<dbReference type="FunFam" id="1.10.287.130:FF:000038">
    <property type="entry name" value="Sensory transduction histidine kinase"/>
    <property type="match status" value="1"/>
</dbReference>
<dbReference type="PROSITE" id="PS50109">
    <property type="entry name" value="HIS_KIN"/>
    <property type="match status" value="1"/>
</dbReference>
<evidence type="ECO:0000256" key="10">
    <source>
        <dbReference type="ARBA" id="ARBA00023136"/>
    </source>
</evidence>
<dbReference type="Gene3D" id="1.10.287.130">
    <property type="match status" value="1"/>
</dbReference>
<reference evidence="13 14" key="1">
    <citation type="journal article" date="2008" name="BMC Genomics">
        <title>Complete genome of Phenylobacterium zucineum - a novel facultative intracellular bacterium isolated from human erythroleukemia cell line K562.</title>
        <authorList>
            <person name="Luo Y."/>
            <person name="Xu X."/>
            <person name="Ding Z."/>
            <person name="Liu Z."/>
            <person name="Zhang B."/>
            <person name="Yan Z."/>
            <person name="Sun J."/>
            <person name="Hu S."/>
            <person name="Hu X."/>
        </authorList>
    </citation>
    <scope>NUCLEOTIDE SEQUENCE [LARGE SCALE GENOMIC DNA]</scope>
    <source>
        <strain evidence="13 14">HLK1</strain>
    </source>
</reference>
<dbReference type="eggNOG" id="COG2205">
    <property type="taxonomic scope" value="Bacteria"/>
</dbReference>
<dbReference type="SMART" id="SM00388">
    <property type="entry name" value="HisKA"/>
    <property type="match status" value="1"/>
</dbReference>
<dbReference type="InterPro" id="IPR005467">
    <property type="entry name" value="His_kinase_dom"/>
</dbReference>
<gene>
    <name evidence="13" type="primary">divJ</name>
    <name evidence="13" type="ordered locus">PHZ_c2712</name>
</gene>
<dbReference type="InterPro" id="IPR003594">
    <property type="entry name" value="HATPase_dom"/>
</dbReference>
<dbReference type="SUPFAM" id="SSF47384">
    <property type="entry name" value="Homodimeric domain of signal transducing histidine kinase"/>
    <property type="match status" value="1"/>
</dbReference>
<dbReference type="GO" id="GO:0005886">
    <property type="term" value="C:plasma membrane"/>
    <property type="evidence" value="ECO:0007669"/>
    <property type="project" value="TreeGrafter"/>
</dbReference>
<evidence type="ECO:0000259" key="12">
    <source>
        <dbReference type="PROSITE" id="PS50109"/>
    </source>
</evidence>
<dbReference type="InterPro" id="IPR004358">
    <property type="entry name" value="Sig_transdc_His_kin-like_C"/>
</dbReference>
<dbReference type="AlphaFoldDB" id="B4RHT0"/>
<dbReference type="KEGG" id="pzu:PHZ_c2712"/>
<feature type="transmembrane region" description="Helical" evidence="11">
    <location>
        <begin position="153"/>
        <end position="173"/>
    </location>
</feature>
<dbReference type="HOGENOM" id="CLU_000445_89_22_5"/>
<evidence type="ECO:0000256" key="8">
    <source>
        <dbReference type="ARBA" id="ARBA00022840"/>
    </source>
</evidence>
<evidence type="ECO:0000256" key="7">
    <source>
        <dbReference type="ARBA" id="ARBA00022777"/>
    </source>
</evidence>
<evidence type="ECO:0000313" key="14">
    <source>
        <dbReference type="Proteomes" id="UP000001868"/>
    </source>
</evidence>
<evidence type="ECO:0000256" key="9">
    <source>
        <dbReference type="ARBA" id="ARBA00023012"/>
    </source>
</evidence>
<dbReference type="Gene3D" id="3.30.565.10">
    <property type="entry name" value="Histidine kinase-like ATPase, C-terminal domain"/>
    <property type="match status" value="1"/>
</dbReference>
<evidence type="ECO:0000256" key="3">
    <source>
        <dbReference type="ARBA" id="ARBA00012438"/>
    </source>
</evidence>
<dbReference type="PANTHER" id="PTHR43047">
    <property type="entry name" value="TWO-COMPONENT HISTIDINE PROTEIN KINASE"/>
    <property type="match status" value="1"/>
</dbReference>
<organism evidence="13 14">
    <name type="scientific">Phenylobacterium zucineum (strain HLK1)</name>
    <dbReference type="NCBI Taxonomy" id="450851"/>
    <lineage>
        <taxon>Bacteria</taxon>
        <taxon>Pseudomonadati</taxon>
        <taxon>Pseudomonadota</taxon>
        <taxon>Alphaproteobacteria</taxon>
        <taxon>Caulobacterales</taxon>
        <taxon>Caulobacteraceae</taxon>
        <taxon>Phenylobacterium</taxon>
    </lineage>
</organism>
<name>B4RHT0_PHEZH</name>
<evidence type="ECO:0000256" key="11">
    <source>
        <dbReference type="SAM" id="Phobius"/>
    </source>
</evidence>
<keyword evidence="14" id="KW-1185">Reference proteome</keyword>
<dbReference type="Pfam" id="PF02518">
    <property type="entry name" value="HATPase_c"/>
    <property type="match status" value="1"/>
</dbReference>
<dbReference type="Pfam" id="PF00512">
    <property type="entry name" value="HisKA"/>
    <property type="match status" value="1"/>
</dbReference>
<dbReference type="STRING" id="450851.PHZ_c2712"/>
<dbReference type="GO" id="GO:0009927">
    <property type="term" value="F:histidine phosphotransfer kinase activity"/>
    <property type="evidence" value="ECO:0007669"/>
    <property type="project" value="TreeGrafter"/>
</dbReference>
<dbReference type="EC" id="2.7.13.3" evidence="3"/>
<dbReference type="InterPro" id="IPR003661">
    <property type="entry name" value="HisK_dim/P_dom"/>
</dbReference>
<sequence>MPYVRLTSARKKRRRPAAPFAAAWHAAVAAVVAGAGAAAVAWGGAAPFGVELPALAVLAAAAIFGALLSLFEGAAAITLLIWAVAAAAAALLTGGAAGPLAAWCLAPMAAASAFRRSGLLALGGALSLGAAAIAALAGVLLPLPPPPAASAEWLALMAMGVIAVGLAAGLIGLQGAHARADRARDEAETELREALDHQPQLLLTLYPGGRILNAFGADLLGRGVRGLKDERLPDLVGFEDRLAVEEALHVAAHEGSAEAAFVPAHDPNGWLEVSFRRLGANRIFAAVRDARAQRAREHELEKARISAEQQNAGKSRFLANMSHELRTPLNAIMGFSDIMRQRLFGPMGDRYGEYAELIHESGSHLLELINDVLDMSKIEAERFELAREDFDARDAVGAVLRLMRGQAERAGVTLRAVMPPEPLEAEADRRAVKQITLNLISNALKFTPRGGTVTVTAQGAGETLELIVADSGVGIAPADLERLGRPFEQAGDAQQRAAGSGLGLSLVRAFAALHGGEMAIESGVGEGTTVTVRMPVLVPPQAEMPAPAPAAEA</sequence>
<keyword evidence="11" id="KW-0812">Transmembrane</keyword>
<keyword evidence="8" id="KW-0067">ATP-binding</keyword>
<keyword evidence="5" id="KW-0808">Transferase</keyword>
<keyword evidence="4" id="KW-0597">Phosphoprotein</keyword>
<comment type="catalytic activity">
    <reaction evidence="1">
        <text>ATP + protein L-histidine = ADP + protein N-phospho-L-histidine.</text>
        <dbReference type="EC" id="2.7.13.3"/>
    </reaction>
</comment>
<dbReference type="InterPro" id="IPR036890">
    <property type="entry name" value="HATPase_C_sf"/>
</dbReference>
<feature type="transmembrane region" description="Helical" evidence="11">
    <location>
        <begin position="52"/>
        <end position="71"/>
    </location>
</feature>
<keyword evidence="7 13" id="KW-0418">Kinase</keyword>
<dbReference type="PRINTS" id="PR00344">
    <property type="entry name" value="BCTRLSENSOR"/>
</dbReference>
<keyword evidence="10 11" id="KW-0472">Membrane</keyword>
<keyword evidence="9" id="KW-0902">Two-component regulatory system</keyword>
<protein>
    <recommendedName>
        <fullName evidence="3">histidine kinase</fullName>
        <ecNumber evidence="3">2.7.13.3</ecNumber>
    </recommendedName>
</protein>
<accession>B4RHT0</accession>
<dbReference type="GO" id="GO:0005524">
    <property type="term" value="F:ATP binding"/>
    <property type="evidence" value="ECO:0007669"/>
    <property type="project" value="UniProtKB-KW"/>
</dbReference>
<dbReference type="SMART" id="SM00387">
    <property type="entry name" value="HATPase_c"/>
    <property type="match status" value="1"/>
</dbReference>
<dbReference type="SUPFAM" id="SSF55874">
    <property type="entry name" value="ATPase domain of HSP90 chaperone/DNA topoisomerase II/histidine kinase"/>
    <property type="match status" value="1"/>
</dbReference>
<dbReference type="InterPro" id="IPR036097">
    <property type="entry name" value="HisK_dim/P_sf"/>
</dbReference>
<evidence type="ECO:0000256" key="2">
    <source>
        <dbReference type="ARBA" id="ARBA00004370"/>
    </source>
</evidence>
<dbReference type="GO" id="GO:0000155">
    <property type="term" value="F:phosphorelay sensor kinase activity"/>
    <property type="evidence" value="ECO:0007669"/>
    <property type="project" value="InterPro"/>
</dbReference>
<feature type="domain" description="Histidine kinase" evidence="12">
    <location>
        <begin position="320"/>
        <end position="538"/>
    </location>
</feature>
<dbReference type="CDD" id="cd00082">
    <property type="entry name" value="HisKA"/>
    <property type="match status" value="1"/>
</dbReference>
<evidence type="ECO:0000256" key="5">
    <source>
        <dbReference type="ARBA" id="ARBA00022679"/>
    </source>
</evidence>
<evidence type="ECO:0000256" key="1">
    <source>
        <dbReference type="ARBA" id="ARBA00000085"/>
    </source>
</evidence>
<proteinExistence type="predicted"/>
<feature type="transmembrane region" description="Helical" evidence="11">
    <location>
        <begin position="77"/>
        <end position="106"/>
    </location>
</feature>
<keyword evidence="11" id="KW-1133">Transmembrane helix</keyword>
<dbReference type="PANTHER" id="PTHR43047:SF72">
    <property type="entry name" value="OSMOSENSING HISTIDINE PROTEIN KINASE SLN1"/>
    <property type="match status" value="1"/>
</dbReference>
<evidence type="ECO:0000256" key="6">
    <source>
        <dbReference type="ARBA" id="ARBA00022741"/>
    </source>
</evidence>
<keyword evidence="6" id="KW-0547">Nucleotide-binding</keyword>
<evidence type="ECO:0000256" key="4">
    <source>
        <dbReference type="ARBA" id="ARBA00022553"/>
    </source>
</evidence>
<dbReference type="EMBL" id="CP000747">
    <property type="protein sequence ID" value="ACG79121.1"/>
    <property type="molecule type" value="Genomic_DNA"/>
</dbReference>
<comment type="subcellular location">
    <subcellularLocation>
        <location evidence="2">Membrane</location>
    </subcellularLocation>
</comment>
<feature type="transmembrane region" description="Helical" evidence="11">
    <location>
        <begin position="118"/>
        <end position="141"/>
    </location>
</feature>
<evidence type="ECO:0000313" key="13">
    <source>
        <dbReference type="EMBL" id="ACG79121.1"/>
    </source>
</evidence>
<dbReference type="Proteomes" id="UP000001868">
    <property type="component" value="Chromosome"/>
</dbReference>